<dbReference type="EnsemblProtists" id="EOD28642">
    <property type="protein sequence ID" value="EOD28642"/>
    <property type="gene ID" value="EMIHUDRAFT_234784"/>
</dbReference>
<dbReference type="InterPro" id="IPR001247">
    <property type="entry name" value="ExoRNase_PH_dom1"/>
</dbReference>
<dbReference type="InterPro" id="IPR020568">
    <property type="entry name" value="Ribosomal_Su5_D2-typ_SF"/>
</dbReference>
<dbReference type="STRING" id="2903.R1D0U5"/>
<dbReference type="RefSeq" id="XP_005781071.1">
    <property type="nucleotide sequence ID" value="XM_005781014.1"/>
</dbReference>
<dbReference type="GO" id="GO:0000177">
    <property type="term" value="C:cytoplasmic exosome (RNase complex)"/>
    <property type="evidence" value="ECO:0007669"/>
    <property type="project" value="TreeGrafter"/>
</dbReference>
<reference evidence="9" key="1">
    <citation type="journal article" date="2013" name="Nature">
        <title>Pan genome of the phytoplankton Emiliania underpins its global distribution.</title>
        <authorList>
            <person name="Read B.A."/>
            <person name="Kegel J."/>
            <person name="Klute M.J."/>
            <person name="Kuo A."/>
            <person name="Lefebvre S.C."/>
            <person name="Maumus F."/>
            <person name="Mayer C."/>
            <person name="Miller J."/>
            <person name="Monier A."/>
            <person name="Salamov A."/>
            <person name="Young J."/>
            <person name="Aguilar M."/>
            <person name="Claverie J.M."/>
            <person name="Frickenhaus S."/>
            <person name="Gonzalez K."/>
            <person name="Herman E.K."/>
            <person name="Lin Y.C."/>
            <person name="Napier J."/>
            <person name="Ogata H."/>
            <person name="Sarno A.F."/>
            <person name="Shmutz J."/>
            <person name="Schroeder D."/>
            <person name="de Vargas C."/>
            <person name="Verret F."/>
            <person name="von Dassow P."/>
            <person name="Valentin K."/>
            <person name="Van de Peer Y."/>
            <person name="Wheeler G."/>
            <person name="Dacks J.B."/>
            <person name="Delwiche C.F."/>
            <person name="Dyhrman S.T."/>
            <person name="Glockner G."/>
            <person name="John U."/>
            <person name="Richards T."/>
            <person name="Worden A.Z."/>
            <person name="Zhang X."/>
            <person name="Grigoriev I.V."/>
            <person name="Allen A.E."/>
            <person name="Bidle K."/>
            <person name="Borodovsky M."/>
            <person name="Bowler C."/>
            <person name="Brownlee C."/>
            <person name="Cock J.M."/>
            <person name="Elias M."/>
            <person name="Gladyshev V.N."/>
            <person name="Groth M."/>
            <person name="Guda C."/>
            <person name="Hadaegh A."/>
            <person name="Iglesias-Rodriguez M.D."/>
            <person name="Jenkins J."/>
            <person name="Jones B.M."/>
            <person name="Lawson T."/>
            <person name="Leese F."/>
            <person name="Lindquist E."/>
            <person name="Lobanov A."/>
            <person name="Lomsadze A."/>
            <person name="Malik S.B."/>
            <person name="Marsh M.E."/>
            <person name="Mackinder L."/>
            <person name="Mock T."/>
            <person name="Mueller-Roeber B."/>
            <person name="Pagarete A."/>
            <person name="Parker M."/>
            <person name="Probert I."/>
            <person name="Quesneville H."/>
            <person name="Raines C."/>
            <person name="Rensing S.A."/>
            <person name="Riano-Pachon D.M."/>
            <person name="Richier S."/>
            <person name="Rokitta S."/>
            <person name="Shiraiwa Y."/>
            <person name="Soanes D.M."/>
            <person name="van der Giezen M."/>
            <person name="Wahlund T.M."/>
            <person name="Williams B."/>
            <person name="Wilson W."/>
            <person name="Wolfe G."/>
            <person name="Wurch L.L."/>
        </authorList>
    </citation>
    <scope>NUCLEOTIDE SEQUENCE</scope>
</reference>
<comment type="similarity">
    <text evidence="3">Belongs to the RNase PH family.</text>
</comment>
<sequence>MSSTAELAYTLEGVAQGMREDGRARLDLRHLAIECSIFAHTCGSARVTLGNTEAIVGVVAELSEPESDAPDAGRISVSVGAAGNLALPDYGGTDAVTFLEAALAPLYSHKALGPALRPLCISRGAQCWELRVHAQLISCDGCPLDALALGVRAALQSTRSLDESLPFDASGVPLFLTVSNLGPHLVADCSAAERRAAGSALSLGLNAAGEVCAVRGGGGCGVHLALAADMLQTARLLCAALLEAVADATAAALRDAQMRGHPYAESGAYGFLA</sequence>
<dbReference type="SUPFAM" id="SSF54211">
    <property type="entry name" value="Ribosomal protein S5 domain 2-like"/>
    <property type="match status" value="1"/>
</dbReference>
<dbReference type="GO" id="GO:0035925">
    <property type="term" value="F:mRNA 3'-UTR AU-rich region binding"/>
    <property type="evidence" value="ECO:0007669"/>
    <property type="project" value="TreeGrafter"/>
</dbReference>
<dbReference type="GO" id="GO:0071035">
    <property type="term" value="P:nuclear polyadenylation-dependent rRNA catabolic process"/>
    <property type="evidence" value="ECO:0007669"/>
    <property type="project" value="TreeGrafter"/>
</dbReference>
<dbReference type="GO" id="GO:0000467">
    <property type="term" value="P:exonucleolytic trimming to generate mature 3'-end of 5.8S rRNA from tricistronic rRNA transcript (SSU-rRNA, 5.8S rRNA, LSU-rRNA)"/>
    <property type="evidence" value="ECO:0007669"/>
    <property type="project" value="TreeGrafter"/>
</dbReference>
<dbReference type="PaxDb" id="2903-EOD28642"/>
<protein>
    <recommendedName>
        <fullName evidence="6">Ribosomal RNA-processing protein 42</fullName>
    </recommendedName>
</protein>
<comment type="subcellular location">
    <subcellularLocation>
        <location evidence="1">Cytoplasm</location>
    </subcellularLocation>
    <subcellularLocation>
        <location evidence="2">Nucleus</location>
        <location evidence="2">Nucleolus</location>
    </subcellularLocation>
</comment>
<dbReference type="GO" id="GO:0071038">
    <property type="term" value="P:TRAMP-dependent tRNA surveillance pathway"/>
    <property type="evidence" value="ECO:0007669"/>
    <property type="project" value="TreeGrafter"/>
</dbReference>
<evidence type="ECO:0000313" key="8">
    <source>
        <dbReference type="EnsemblProtists" id="EOD28642"/>
    </source>
</evidence>
<evidence type="ECO:0000256" key="3">
    <source>
        <dbReference type="ARBA" id="ARBA00006678"/>
    </source>
</evidence>
<dbReference type="KEGG" id="ehx:EMIHUDRAFT_201621"/>
<dbReference type="GO" id="GO:0000176">
    <property type="term" value="C:nuclear exosome (RNase complex)"/>
    <property type="evidence" value="ECO:0007669"/>
    <property type="project" value="TreeGrafter"/>
</dbReference>
<feature type="domain" description="Exoribonuclease phosphorolytic" evidence="7">
    <location>
        <begin position="28"/>
        <end position="159"/>
    </location>
</feature>
<evidence type="ECO:0000256" key="1">
    <source>
        <dbReference type="ARBA" id="ARBA00004496"/>
    </source>
</evidence>
<dbReference type="GO" id="GO:0005730">
    <property type="term" value="C:nucleolus"/>
    <property type="evidence" value="ECO:0007669"/>
    <property type="project" value="UniProtKB-SubCell"/>
</dbReference>
<dbReference type="GeneID" id="17274187"/>
<name>A0A0D3JYQ7_EMIH1</name>
<dbReference type="EnsemblProtists" id="EOD35496">
    <property type="protein sequence ID" value="EOD35496"/>
    <property type="gene ID" value="EMIHUDRAFT_201621"/>
</dbReference>
<organism evidence="8 9">
    <name type="scientific">Emiliania huxleyi (strain CCMP1516)</name>
    <dbReference type="NCBI Taxonomy" id="280463"/>
    <lineage>
        <taxon>Eukaryota</taxon>
        <taxon>Haptista</taxon>
        <taxon>Haptophyta</taxon>
        <taxon>Prymnesiophyceae</taxon>
        <taxon>Isochrysidales</taxon>
        <taxon>Noelaerhabdaceae</taxon>
        <taxon>Emiliania</taxon>
    </lineage>
</organism>
<evidence type="ECO:0000259" key="7">
    <source>
        <dbReference type="Pfam" id="PF01138"/>
    </source>
</evidence>
<accession>A0A0D3JYQ7</accession>
<evidence type="ECO:0000256" key="6">
    <source>
        <dbReference type="ARBA" id="ARBA00042523"/>
    </source>
</evidence>
<dbReference type="GeneID" id="17280766"/>
<dbReference type="Gene3D" id="3.30.230.70">
    <property type="entry name" value="GHMP Kinase, N-terminal domain"/>
    <property type="match status" value="1"/>
</dbReference>
<dbReference type="SUPFAM" id="SSF55666">
    <property type="entry name" value="Ribonuclease PH domain 2-like"/>
    <property type="match status" value="1"/>
</dbReference>
<evidence type="ECO:0000256" key="2">
    <source>
        <dbReference type="ARBA" id="ARBA00004604"/>
    </source>
</evidence>
<keyword evidence="4" id="KW-0963">Cytoplasm</keyword>
<dbReference type="KEGG" id="ehx:EMIHUDRAFT_234784"/>
<dbReference type="Pfam" id="PF01138">
    <property type="entry name" value="RNase_PH"/>
    <property type="match status" value="1"/>
</dbReference>
<dbReference type="PANTHER" id="PTHR11097">
    <property type="entry name" value="EXOSOME COMPLEX EXONUCLEASE RIBOSOMAL RNA PROCESSING PROTEIN"/>
    <property type="match status" value="1"/>
</dbReference>
<keyword evidence="5" id="KW-0271">Exosome</keyword>
<dbReference type="Proteomes" id="UP000013827">
    <property type="component" value="Unassembled WGS sequence"/>
</dbReference>
<proteinExistence type="inferred from homology"/>
<dbReference type="InterPro" id="IPR036345">
    <property type="entry name" value="ExoRNase_PH_dom2_sf"/>
</dbReference>
<dbReference type="InterPro" id="IPR050590">
    <property type="entry name" value="Exosome_comp_Rrp42_subfam"/>
</dbReference>
<dbReference type="GO" id="GO:0034476">
    <property type="term" value="P:U5 snRNA 3'-end processing"/>
    <property type="evidence" value="ECO:0007669"/>
    <property type="project" value="TreeGrafter"/>
</dbReference>
<dbReference type="RefSeq" id="XP_005787925.1">
    <property type="nucleotide sequence ID" value="XM_005787868.1"/>
</dbReference>
<dbReference type="GO" id="GO:0034473">
    <property type="term" value="P:U1 snRNA 3'-end processing"/>
    <property type="evidence" value="ECO:0007669"/>
    <property type="project" value="TreeGrafter"/>
</dbReference>
<dbReference type="GO" id="GO:0034475">
    <property type="term" value="P:U4 snRNA 3'-end processing"/>
    <property type="evidence" value="ECO:0007669"/>
    <property type="project" value="TreeGrafter"/>
</dbReference>
<dbReference type="GO" id="GO:0016075">
    <property type="term" value="P:rRNA catabolic process"/>
    <property type="evidence" value="ECO:0007669"/>
    <property type="project" value="TreeGrafter"/>
</dbReference>
<evidence type="ECO:0000256" key="4">
    <source>
        <dbReference type="ARBA" id="ARBA00022490"/>
    </source>
</evidence>
<dbReference type="PANTHER" id="PTHR11097:SF8">
    <property type="entry name" value="EXOSOME COMPLEX COMPONENT RRP42"/>
    <property type="match status" value="1"/>
</dbReference>
<keyword evidence="9" id="KW-1185">Reference proteome</keyword>
<evidence type="ECO:0000256" key="5">
    <source>
        <dbReference type="ARBA" id="ARBA00022835"/>
    </source>
</evidence>
<reference evidence="8" key="2">
    <citation type="submission" date="2024-10" db="UniProtKB">
        <authorList>
            <consortium name="EnsemblProtists"/>
        </authorList>
    </citation>
    <scope>IDENTIFICATION</scope>
</reference>
<evidence type="ECO:0000313" key="9">
    <source>
        <dbReference type="Proteomes" id="UP000013827"/>
    </source>
</evidence>
<dbReference type="AlphaFoldDB" id="A0A0D3JYQ7"/>
<dbReference type="GO" id="GO:0071028">
    <property type="term" value="P:nuclear mRNA surveillance"/>
    <property type="evidence" value="ECO:0007669"/>
    <property type="project" value="TreeGrafter"/>
</dbReference>
<dbReference type="HOGENOM" id="CLU_038194_4_2_1"/>
<dbReference type="eggNOG" id="KOG1612">
    <property type="taxonomic scope" value="Eukaryota"/>
</dbReference>
<dbReference type="InterPro" id="IPR027408">
    <property type="entry name" value="PNPase/RNase_PH_dom_sf"/>
</dbReference>